<evidence type="ECO:0000256" key="1">
    <source>
        <dbReference type="SAM" id="Phobius"/>
    </source>
</evidence>
<reference evidence="2 3" key="1">
    <citation type="submission" date="2024-01" db="EMBL/GenBank/DDBJ databases">
        <title>The diversity of rhizobia nodulating Mimosa spp. in eleven states of Brazil covering several biomes is determined by host plant, location, and edaphic factors.</title>
        <authorList>
            <person name="Rouws L."/>
            <person name="Barauna A."/>
            <person name="Beukes C."/>
            <person name="De Faria S.M."/>
            <person name="Gross E."/>
            <person name="Dos Reis Junior F.B."/>
            <person name="Simon M."/>
            <person name="Maluk M."/>
            <person name="Odee D.W."/>
            <person name="Kenicer G."/>
            <person name="Young J.P.W."/>
            <person name="Reis V.M."/>
            <person name="Zilli J."/>
            <person name="James E.K."/>
        </authorList>
    </citation>
    <scope>NUCLEOTIDE SEQUENCE [LARGE SCALE GENOMIC DNA]</scope>
    <source>
        <strain evidence="2 3">JPY77</strain>
    </source>
</reference>
<dbReference type="EMBL" id="JAZHGC010000021">
    <property type="protein sequence ID" value="MEM5288766.1"/>
    <property type="molecule type" value="Genomic_DNA"/>
</dbReference>
<evidence type="ECO:0000313" key="3">
    <source>
        <dbReference type="Proteomes" id="UP001494588"/>
    </source>
</evidence>
<keyword evidence="1" id="KW-0812">Transmembrane</keyword>
<name>A0ABU9QH18_9BURK</name>
<protein>
    <recommendedName>
        <fullName evidence="4">DUF3592 domain-containing protein</fullName>
    </recommendedName>
</protein>
<evidence type="ECO:0000313" key="2">
    <source>
        <dbReference type="EMBL" id="MEM5288766.1"/>
    </source>
</evidence>
<evidence type="ECO:0008006" key="4">
    <source>
        <dbReference type="Google" id="ProtNLM"/>
    </source>
</evidence>
<dbReference type="Proteomes" id="UP001494588">
    <property type="component" value="Unassembled WGS sequence"/>
</dbReference>
<dbReference type="RefSeq" id="WP_201656084.1">
    <property type="nucleotide sequence ID" value="NZ_CAJHCS010000024.1"/>
</dbReference>
<accession>A0ABU9QH18</accession>
<feature type="transmembrane region" description="Helical" evidence="1">
    <location>
        <begin position="21"/>
        <end position="41"/>
    </location>
</feature>
<gene>
    <name evidence="2" type="ORF">V4C55_23845</name>
</gene>
<comment type="caution">
    <text evidence="2">The sequence shown here is derived from an EMBL/GenBank/DDBJ whole genome shotgun (WGS) entry which is preliminary data.</text>
</comment>
<proteinExistence type="predicted"/>
<feature type="transmembrane region" description="Helical" evidence="1">
    <location>
        <begin position="56"/>
        <end position="77"/>
    </location>
</feature>
<keyword evidence="1" id="KW-1133">Transmembrane helix</keyword>
<organism evidence="2 3">
    <name type="scientific">Paraburkholderia sabiae</name>
    <dbReference type="NCBI Taxonomy" id="273251"/>
    <lineage>
        <taxon>Bacteria</taxon>
        <taxon>Pseudomonadati</taxon>
        <taxon>Pseudomonadota</taxon>
        <taxon>Betaproteobacteria</taxon>
        <taxon>Burkholderiales</taxon>
        <taxon>Burkholderiaceae</taxon>
        <taxon>Paraburkholderia</taxon>
    </lineage>
</organism>
<keyword evidence="3" id="KW-1185">Reference proteome</keyword>
<keyword evidence="1" id="KW-0472">Membrane</keyword>
<sequence>MNKKKLKRFLGEWCRFAVRDATGQTFGWPTVVSAVLLGYILKRTGIGTIPNQIENGLAVAIVSWLVALVAAILLTGIRAYRMVKPLGVTITDELRSPNFTFNEDVKGYSVTAIVKNRSSAHLKDCVAYVINAPHVDGSIQPRYVEQFDLPPESKKYVHFGYWFSRQPPHPDDPDINLSGPTSAGFGGNRCKVPSPSRLHIRVVAQDVDSKDVYCDVWIDTNARRLQAAEVPAPDVAITQTPHRETAT</sequence>